<comment type="cofactor">
    <cofactor evidence="1">
        <name>FAD</name>
        <dbReference type="ChEBI" id="CHEBI:57692"/>
    </cofactor>
</comment>
<feature type="compositionally biased region" description="Low complexity" evidence="9">
    <location>
        <begin position="128"/>
        <end position="139"/>
    </location>
</feature>
<sequence length="161" mass="16583">MTQRTARPDAVVVGGGVIGLTTAVCLAEAGLAVLVRTADPVEWTTSAVAGAMCGPTITGPDDPATRWSRAGEAEFAALAADPRSGVPIRRGRLVSDWGDATPPWAAGLARFAPCTEQVSGATPSFGTAPSSRSRGAASRRPCRRRGMKRSGRKGQPGIRTV</sequence>
<evidence type="ECO:0000256" key="1">
    <source>
        <dbReference type="ARBA" id="ARBA00001974"/>
    </source>
</evidence>
<keyword evidence="4" id="KW-0274">FAD</keyword>
<evidence type="ECO:0000256" key="2">
    <source>
        <dbReference type="ARBA" id="ARBA00006730"/>
    </source>
</evidence>
<protein>
    <recommendedName>
        <fullName evidence="7">D-amino-acid oxidase</fullName>
        <ecNumber evidence="6">1.4.3.3</ecNumber>
    </recommendedName>
</protein>
<dbReference type="InterPro" id="IPR023209">
    <property type="entry name" value="DAO"/>
</dbReference>
<proteinExistence type="inferred from homology"/>
<dbReference type="InterPro" id="IPR006076">
    <property type="entry name" value="FAD-dep_OxRdtase"/>
</dbReference>
<dbReference type="Pfam" id="PF01266">
    <property type="entry name" value="DAO"/>
    <property type="match status" value="1"/>
</dbReference>
<evidence type="ECO:0000313" key="12">
    <source>
        <dbReference type="EMBL" id="QGL51305.1"/>
    </source>
</evidence>
<evidence type="ECO:0000256" key="9">
    <source>
        <dbReference type="SAM" id="MobiDB-lite"/>
    </source>
</evidence>
<dbReference type="PANTHER" id="PTHR11530">
    <property type="entry name" value="D-AMINO ACID OXIDASE"/>
    <property type="match status" value="1"/>
</dbReference>
<evidence type="ECO:0000256" key="6">
    <source>
        <dbReference type="ARBA" id="ARBA00039101"/>
    </source>
</evidence>
<dbReference type="Gene3D" id="3.40.50.720">
    <property type="entry name" value="NAD(P)-binding Rossmann-like Domain"/>
    <property type="match status" value="1"/>
</dbReference>
<dbReference type="AlphaFoldDB" id="A0AAJ2ZFI5"/>
<dbReference type="EC" id="1.4.3.3" evidence="6"/>
<evidence type="ECO:0000313" key="13">
    <source>
        <dbReference type="Proteomes" id="UP000402241"/>
    </source>
</evidence>
<feature type="region of interest" description="Disordered" evidence="9">
    <location>
        <begin position="119"/>
        <end position="161"/>
    </location>
</feature>
<reference evidence="11 14" key="2">
    <citation type="submission" date="2020-02" db="EMBL/GenBank/DDBJ databases">
        <title>WGS of Micromonospora spp. isolated from hot spring.</title>
        <authorList>
            <person name="Thawai C."/>
        </authorList>
    </citation>
    <scope>NUCLEOTIDE SEQUENCE [LARGE SCALE GENOMIC DNA]</scope>
    <source>
        <strain evidence="11 14">TMS7</strain>
    </source>
</reference>
<evidence type="ECO:0000313" key="14">
    <source>
        <dbReference type="Proteomes" id="UP000477779"/>
    </source>
</evidence>
<dbReference type="GO" id="GO:0071949">
    <property type="term" value="F:FAD binding"/>
    <property type="evidence" value="ECO:0007669"/>
    <property type="project" value="InterPro"/>
</dbReference>
<dbReference type="EMBL" id="JAAHBZ010000003">
    <property type="protein sequence ID" value="NES27998.1"/>
    <property type="molecule type" value="Genomic_DNA"/>
</dbReference>
<accession>A0AAJ2ZFI5</accession>
<dbReference type="Proteomes" id="UP000477779">
    <property type="component" value="Unassembled WGS sequence"/>
</dbReference>
<dbReference type="GO" id="GO:0003884">
    <property type="term" value="F:D-amino-acid oxidase activity"/>
    <property type="evidence" value="ECO:0007669"/>
    <property type="project" value="UniProtKB-EC"/>
</dbReference>
<evidence type="ECO:0000256" key="3">
    <source>
        <dbReference type="ARBA" id="ARBA00022630"/>
    </source>
</evidence>
<evidence type="ECO:0000256" key="4">
    <source>
        <dbReference type="ARBA" id="ARBA00022827"/>
    </source>
</evidence>
<dbReference type="GO" id="GO:0005737">
    <property type="term" value="C:cytoplasm"/>
    <property type="evidence" value="ECO:0007669"/>
    <property type="project" value="TreeGrafter"/>
</dbReference>
<gene>
    <name evidence="11" type="ORF">G3561_10575</name>
    <name evidence="12" type="ORF">GCE86_09460</name>
</gene>
<reference evidence="12 13" key="1">
    <citation type="submission" date="2019-10" db="EMBL/GenBank/DDBJ databases">
        <title>Genome Sequence of Micromonospora terminaliae DSM 101760.</title>
        <authorList>
            <person name="Guo L."/>
        </authorList>
    </citation>
    <scope>NUCLEOTIDE SEQUENCE [LARGE SCALE GENOMIC DNA]</scope>
    <source>
        <strain evidence="12 13">DSM 101760</strain>
    </source>
</reference>
<dbReference type="Gene3D" id="3.30.9.10">
    <property type="entry name" value="D-Amino Acid Oxidase, subunit A, domain 2"/>
    <property type="match status" value="1"/>
</dbReference>
<dbReference type="PANTHER" id="PTHR11530:SF11">
    <property type="entry name" value="D-ASPARTATE OXIDASE"/>
    <property type="match status" value="1"/>
</dbReference>
<evidence type="ECO:0000256" key="8">
    <source>
        <dbReference type="ARBA" id="ARBA00049547"/>
    </source>
</evidence>
<feature type="domain" description="FAD dependent oxidoreductase" evidence="10">
    <location>
        <begin position="9"/>
        <end position="106"/>
    </location>
</feature>
<dbReference type="Proteomes" id="UP000402241">
    <property type="component" value="Chromosome"/>
</dbReference>
<comment type="similarity">
    <text evidence="2">Belongs to the DAMOX/DASOX family.</text>
</comment>
<evidence type="ECO:0000256" key="7">
    <source>
        <dbReference type="ARBA" id="ARBA00039751"/>
    </source>
</evidence>
<name>A0AAJ2ZFI5_9ACTN</name>
<evidence type="ECO:0000256" key="5">
    <source>
        <dbReference type="ARBA" id="ARBA00023002"/>
    </source>
</evidence>
<feature type="compositionally biased region" description="Basic residues" evidence="9">
    <location>
        <begin position="140"/>
        <end position="152"/>
    </location>
</feature>
<evidence type="ECO:0000313" key="11">
    <source>
        <dbReference type="EMBL" id="NES27998.1"/>
    </source>
</evidence>
<evidence type="ECO:0000259" key="10">
    <source>
        <dbReference type="Pfam" id="PF01266"/>
    </source>
</evidence>
<dbReference type="SUPFAM" id="SSF51971">
    <property type="entry name" value="Nucleotide-binding domain"/>
    <property type="match status" value="1"/>
</dbReference>
<organism evidence="11 14">
    <name type="scientific">Micromonospora terminaliae</name>
    <dbReference type="NCBI Taxonomy" id="1914461"/>
    <lineage>
        <taxon>Bacteria</taxon>
        <taxon>Bacillati</taxon>
        <taxon>Actinomycetota</taxon>
        <taxon>Actinomycetes</taxon>
        <taxon>Micromonosporales</taxon>
        <taxon>Micromonosporaceae</taxon>
        <taxon>Micromonospora</taxon>
    </lineage>
</organism>
<keyword evidence="5" id="KW-0560">Oxidoreductase</keyword>
<comment type="catalytic activity">
    <reaction evidence="8">
        <text>a D-alpha-amino acid + O2 + H2O = a 2-oxocarboxylate + H2O2 + NH4(+)</text>
        <dbReference type="Rhea" id="RHEA:21816"/>
        <dbReference type="ChEBI" id="CHEBI:15377"/>
        <dbReference type="ChEBI" id="CHEBI:15379"/>
        <dbReference type="ChEBI" id="CHEBI:16240"/>
        <dbReference type="ChEBI" id="CHEBI:28938"/>
        <dbReference type="ChEBI" id="CHEBI:35179"/>
        <dbReference type="ChEBI" id="CHEBI:59871"/>
        <dbReference type="EC" id="1.4.3.3"/>
    </reaction>
    <physiologicalReaction direction="left-to-right" evidence="8">
        <dbReference type="Rhea" id="RHEA:21817"/>
    </physiologicalReaction>
</comment>
<dbReference type="GO" id="GO:0019478">
    <property type="term" value="P:D-amino acid catabolic process"/>
    <property type="evidence" value="ECO:0007669"/>
    <property type="project" value="TreeGrafter"/>
</dbReference>
<keyword evidence="13" id="KW-1185">Reference proteome</keyword>
<keyword evidence="3" id="KW-0285">Flavoprotein</keyword>
<dbReference type="EMBL" id="CP045309">
    <property type="protein sequence ID" value="QGL51305.1"/>
    <property type="molecule type" value="Genomic_DNA"/>
</dbReference>